<proteinExistence type="predicted"/>
<protein>
    <recommendedName>
        <fullName evidence="4">DUF1304 domain-containing protein</fullName>
    </recommendedName>
</protein>
<dbReference type="InterPro" id="IPR009732">
    <property type="entry name" value="DUF1304"/>
</dbReference>
<gene>
    <name evidence="2" type="ORF">Val02_81180</name>
</gene>
<accession>A0A8J3YVG0</accession>
<evidence type="ECO:0008006" key="4">
    <source>
        <dbReference type="Google" id="ProtNLM"/>
    </source>
</evidence>
<keyword evidence="1" id="KW-0812">Transmembrane</keyword>
<name>A0A8J3YVG0_9ACTN</name>
<keyword evidence="1" id="KW-1133">Transmembrane helix</keyword>
<evidence type="ECO:0000256" key="1">
    <source>
        <dbReference type="SAM" id="Phobius"/>
    </source>
</evidence>
<evidence type="ECO:0000313" key="3">
    <source>
        <dbReference type="Proteomes" id="UP000619260"/>
    </source>
</evidence>
<dbReference type="Proteomes" id="UP000619260">
    <property type="component" value="Unassembled WGS sequence"/>
</dbReference>
<keyword evidence="3" id="KW-1185">Reference proteome</keyword>
<reference evidence="2" key="1">
    <citation type="submission" date="2021-01" db="EMBL/GenBank/DDBJ databases">
        <title>Whole genome shotgun sequence of Virgisporangium aliadipatigenens NBRC 105644.</title>
        <authorList>
            <person name="Komaki H."/>
            <person name="Tamura T."/>
        </authorList>
    </citation>
    <scope>NUCLEOTIDE SEQUENCE</scope>
    <source>
        <strain evidence="2">NBRC 105644</strain>
    </source>
</reference>
<feature type="transmembrane region" description="Helical" evidence="1">
    <location>
        <begin position="81"/>
        <end position="104"/>
    </location>
</feature>
<evidence type="ECO:0000313" key="2">
    <source>
        <dbReference type="EMBL" id="GIJ51232.1"/>
    </source>
</evidence>
<dbReference type="Pfam" id="PF06993">
    <property type="entry name" value="DUF1304"/>
    <property type="match status" value="1"/>
</dbReference>
<dbReference type="RefSeq" id="WP_203904642.1">
    <property type="nucleotide sequence ID" value="NZ_BOPF01000045.1"/>
</dbReference>
<feature type="transmembrane region" description="Helical" evidence="1">
    <location>
        <begin position="110"/>
        <end position="130"/>
    </location>
</feature>
<keyword evidence="1" id="KW-0472">Membrane</keyword>
<comment type="caution">
    <text evidence="2">The sequence shown here is derived from an EMBL/GenBank/DDBJ whole genome shotgun (WGS) entry which is preliminary data.</text>
</comment>
<sequence>MLTLAAVAVVVASLLHIAFFAMESLLFSRPAVWRRFSVQSQGDADAIRPWAFNQGFYNLFLAFGGLAGAIALAMDERVVGATLIALAAGCMAGAGVVLIASGGMRFARAAAMQAVPPLVAVVALALSTVVG</sequence>
<organism evidence="2 3">
    <name type="scientific">Virgisporangium aliadipatigenens</name>
    <dbReference type="NCBI Taxonomy" id="741659"/>
    <lineage>
        <taxon>Bacteria</taxon>
        <taxon>Bacillati</taxon>
        <taxon>Actinomycetota</taxon>
        <taxon>Actinomycetes</taxon>
        <taxon>Micromonosporales</taxon>
        <taxon>Micromonosporaceae</taxon>
        <taxon>Virgisporangium</taxon>
    </lineage>
</organism>
<dbReference type="EMBL" id="BOPF01000045">
    <property type="protein sequence ID" value="GIJ51232.1"/>
    <property type="molecule type" value="Genomic_DNA"/>
</dbReference>
<dbReference type="AlphaFoldDB" id="A0A8J3YVG0"/>
<feature type="transmembrane region" description="Helical" evidence="1">
    <location>
        <begin position="55"/>
        <end position="74"/>
    </location>
</feature>